<keyword evidence="2" id="KW-1185">Reference proteome</keyword>
<reference evidence="1 2" key="1">
    <citation type="submission" date="2017-06" db="EMBL/GenBank/DDBJ databases">
        <title>Genome sequencing of cyanobaciteial culture collection at National Institute for Environmental Studies (NIES).</title>
        <authorList>
            <person name="Hirose Y."/>
            <person name="Shimura Y."/>
            <person name="Fujisawa T."/>
            <person name="Nakamura Y."/>
            <person name="Kawachi M."/>
        </authorList>
    </citation>
    <scope>NUCLEOTIDE SEQUENCE [LARGE SCALE GENOMIC DNA]</scope>
    <source>
        <strain evidence="1 2">NIES-267</strain>
    </source>
</reference>
<organism evidence="1 2">
    <name type="scientific">Calothrix parasitica NIES-267</name>
    <dbReference type="NCBI Taxonomy" id="1973488"/>
    <lineage>
        <taxon>Bacteria</taxon>
        <taxon>Bacillati</taxon>
        <taxon>Cyanobacteriota</taxon>
        <taxon>Cyanophyceae</taxon>
        <taxon>Nostocales</taxon>
        <taxon>Calotrichaceae</taxon>
        <taxon>Calothrix</taxon>
    </lineage>
</organism>
<sequence>MTFVELKNHQIWNDLTDVLENIDANALIKEHLELCHYKVYGYWDEIDNYYEEIILPNNLQTELISTSIGVNVNQRFIQMKFTIQNIINDNYIKIGELSLIYSESLDFIDENWNLDSDYLELNS</sequence>
<gene>
    <name evidence="1" type="ORF">NIES267_02340</name>
</gene>
<dbReference type="EMBL" id="AP018227">
    <property type="protein sequence ID" value="BAY80769.1"/>
    <property type="molecule type" value="Genomic_DNA"/>
</dbReference>
<name>A0A1Z4LHW2_9CYAN</name>
<dbReference type="Proteomes" id="UP000218418">
    <property type="component" value="Chromosome"/>
</dbReference>
<dbReference type="AlphaFoldDB" id="A0A1Z4LHW2"/>
<protein>
    <submittedName>
        <fullName evidence="1">Uncharacterized protein</fullName>
    </submittedName>
</protein>
<dbReference type="OrthoDB" id="485451at2"/>
<accession>A0A1Z4LHW2</accession>
<evidence type="ECO:0000313" key="2">
    <source>
        <dbReference type="Proteomes" id="UP000218418"/>
    </source>
</evidence>
<evidence type="ECO:0000313" key="1">
    <source>
        <dbReference type="EMBL" id="BAY80769.1"/>
    </source>
</evidence>
<proteinExistence type="predicted"/>